<dbReference type="GO" id="GO:0000160">
    <property type="term" value="P:phosphorelay signal transduction system"/>
    <property type="evidence" value="ECO:0007669"/>
    <property type="project" value="InterPro"/>
</dbReference>
<organism evidence="3 4">
    <name type="scientific">Pedobacter chinensis</name>
    <dbReference type="NCBI Taxonomy" id="2282421"/>
    <lineage>
        <taxon>Bacteria</taxon>
        <taxon>Pseudomonadati</taxon>
        <taxon>Bacteroidota</taxon>
        <taxon>Sphingobacteriia</taxon>
        <taxon>Sphingobacteriales</taxon>
        <taxon>Sphingobacteriaceae</taxon>
        <taxon>Pedobacter</taxon>
    </lineage>
</organism>
<dbReference type="InterPro" id="IPR011006">
    <property type="entry name" value="CheY-like_superfamily"/>
</dbReference>
<keyword evidence="1" id="KW-0597">Phosphoprotein</keyword>
<dbReference type="InterPro" id="IPR001789">
    <property type="entry name" value="Sig_transdc_resp-reg_receiver"/>
</dbReference>
<gene>
    <name evidence="3" type="ORF">DU508_17420</name>
</gene>
<keyword evidence="3" id="KW-0238">DNA-binding</keyword>
<name>A0A369PS40_9SPHI</name>
<dbReference type="Pfam" id="PF00072">
    <property type="entry name" value="Response_reg"/>
    <property type="match status" value="1"/>
</dbReference>
<dbReference type="RefSeq" id="WP_115404046.1">
    <property type="nucleotide sequence ID" value="NZ_QPKV01000007.1"/>
</dbReference>
<dbReference type="PANTHER" id="PTHR45566">
    <property type="entry name" value="HTH-TYPE TRANSCRIPTIONAL REGULATOR YHJB-RELATED"/>
    <property type="match status" value="1"/>
</dbReference>
<dbReference type="PROSITE" id="PS50110">
    <property type="entry name" value="RESPONSE_REGULATORY"/>
    <property type="match status" value="1"/>
</dbReference>
<dbReference type="OrthoDB" id="9797341at2"/>
<comment type="caution">
    <text evidence="3">The sequence shown here is derived from an EMBL/GenBank/DDBJ whole genome shotgun (WGS) entry which is preliminary data.</text>
</comment>
<dbReference type="Gene3D" id="3.40.50.2300">
    <property type="match status" value="1"/>
</dbReference>
<feature type="domain" description="Response regulatory" evidence="2">
    <location>
        <begin position="8"/>
        <end position="126"/>
    </location>
</feature>
<dbReference type="SUPFAM" id="SSF52172">
    <property type="entry name" value="CheY-like"/>
    <property type="match status" value="1"/>
</dbReference>
<dbReference type="InterPro" id="IPR051015">
    <property type="entry name" value="EvgA-like"/>
</dbReference>
<evidence type="ECO:0000313" key="4">
    <source>
        <dbReference type="Proteomes" id="UP000253961"/>
    </source>
</evidence>
<accession>A0A369PS40</accession>
<proteinExistence type="predicted"/>
<dbReference type="AlphaFoldDB" id="A0A369PS40"/>
<dbReference type="CDD" id="cd17535">
    <property type="entry name" value="REC_NarL-like"/>
    <property type="match status" value="1"/>
</dbReference>
<evidence type="ECO:0000313" key="3">
    <source>
        <dbReference type="EMBL" id="RDC55353.1"/>
    </source>
</evidence>
<dbReference type="PANTHER" id="PTHR45566:SF2">
    <property type="entry name" value="NARL SUBFAMILY"/>
    <property type="match status" value="1"/>
</dbReference>
<dbReference type="SMART" id="SM00448">
    <property type="entry name" value="REC"/>
    <property type="match status" value="1"/>
</dbReference>
<dbReference type="InterPro" id="IPR058245">
    <property type="entry name" value="NreC/VraR/RcsB-like_REC"/>
</dbReference>
<protein>
    <submittedName>
        <fullName evidence="3">DNA-binding response regulator</fullName>
    </submittedName>
</protein>
<keyword evidence="4" id="KW-1185">Reference proteome</keyword>
<feature type="modified residue" description="4-aspartylphosphate" evidence="1">
    <location>
        <position position="61"/>
    </location>
</feature>
<dbReference type="EMBL" id="QPKV01000007">
    <property type="protein sequence ID" value="RDC55353.1"/>
    <property type="molecule type" value="Genomic_DNA"/>
</dbReference>
<sequence length="149" mass="16904">MSKETTIKIAFIDDHDLLRKGICDIISDDNRFEIIFDAENGKDAMEKMEQIEVIPDVMIVDINMPVMNGFETARALVEKYPQTKILAFSVNDEVQDVVKMLTYGARGYILKGADPEELKEALKVLNNGGRYFSAGVCEIAKEYFKQFPQ</sequence>
<dbReference type="GO" id="GO:0003677">
    <property type="term" value="F:DNA binding"/>
    <property type="evidence" value="ECO:0007669"/>
    <property type="project" value="UniProtKB-KW"/>
</dbReference>
<evidence type="ECO:0000256" key="1">
    <source>
        <dbReference type="PROSITE-ProRule" id="PRU00169"/>
    </source>
</evidence>
<evidence type="ECO:0000259" key="2">
    <source>
        <dbReference type="PROSITE" id="PS50110"/>
    </source>
</evidence>
<dbReference type="Proteomes" id="UP000253961">
    <property type="component" value="Unassembled WGS sequence"/>
</dbReference>
<reference evidence="3 4" key="1">
    <citation type="submission" date="2018-07" db="EMBL/GenBank/DDBJ databases">
        <title>Pedobacter sp. nov., isolated from soil.</title>
        <authorList>
            <person name="Zhou L.Y."/>
            <person name="Du Z.J."/>
        </authorList>
    </citation>
    <scope>NUCLEOTIDE SEQUENCE [LARGE SCALE GENOMIC DNA]</scope>
    <source>
        <strain evidence="3 4">JDX94</strain>
    </source>
</reference>